<accession>A0A951UT99</accession>
<comment type="caution">
    <text evidence="10">The sequence shown here is derived from an EMBL/GenBank/DDBJ whole genome shotgun (WGS) entry which is preliminary data.</text>
</comment>
<feature type="domain" description="ABC transmembrane type-1" evidence="9">
    <location>
        <begin position="24"/>
        <end position="88"/>
    </location>
</feature>
<dbReference type="GO" id="GO:1990904">
    <property type="term" value="C:ribonucleoprotein complex"/>
    <property type="evidence" value="ECO:0007669"/>
    <property type="project" value="UniProtKB-KW"/>
</dbReference>
<keyword evidence="4" id="KW-0689">Ribosomal protein</keyword>
<evidence type="ECO:0000259" key="9">
    <source>
        <dbReference type="PROSITE" id="PS50928"/>
    </source>
</evidence>
<dbReference type="AlphaFoldDB" id="A0A951UT99"/>
<evidence type="ECO:0000256" key="1">
    <source>
        <dbReference type="ARBA" id="ARBA00004141"/>
    </source>
</evidence>
<reference evidence="10" key="1">
    <citation type="submission" date="2021-05" db="EMBL/GenBank/DDBJ databases">
        <authorList>
            <person name="Pietrasiak N."/>
            <person name="Ward R."/>
            <person name="Stajich J.E."/>
            <person name="Kurbessoian T."/>
        </authorList>
    </citation>
    <scope>NUCLEOTIDE SEQUENCE</scope>
    <source>
        <strain evidence="10">GSE-NOS-MK-12-04C</strain>
    </source>
</reference>
<feature type="transmembrane region" description="Helical" evidence="8">
    <location>
        <begin position="61"/>
        <end position="85"/>
    </location>
</feature>
<dbReference type="PROSITE" id="PS50928">
    <property type="entry name" value="ABC_TM1"/>
    <property type="match status" value="1"/>
</dbReference>
<evidence type="ECO:0000256" key="8">
    <source>
        <dbReference type="SAM" id="Phobius"/>
    </source>
</evidence>
<evidence type="ECO:0000256" key="6">
    <source>
        <dbReference type="ARBA" id="ARBA00023136"/>
    </source>
</evidence>
<dbReference type="Proteomes" id="UP000729701">
    <property type="component" value="Unassembled WGS sequence"/>
</dbReference>
<keyword evidence="3 8" id="KW-0812">Transmembrane</keyword>
<comment type="similarity">
    <text evidence="2">Belongs to the universal ribosomal protein uL1 family.</text>
</comment>
<dbReference type="GO" id="GO:0055085">
    <property type="term" value="P:transmembrane transport"/>
    <property type="evidence" value="ECO:0007669"/>
    <property type="project" value="InterPro"/>
</dbReference>
<dbReference type="GO" id="GO:0016020">
    <property type="term" value="C:membrane"/>
    <property type="evidence" value="ECO:0007669"/>
    <property type="project" value="UniProtKB-SubCell"/>
</dbReference>
<evidence type="ECO:0000256" key="2">
    <source>
        <dbReference type="ARBA" id="ARBA00010531"/>
    </source>
</evidence>
<organism evidence="10 11">
    <name type="scientific">Cyanomargarita calcarea GSE-NOS-MK-12-04C</name>
    <dbReference type="NCBI Taxonomy" id="2839659"/>
    <lineage>
        <taxon>Bacteria</taxon>
        <taxon>Bacillati</taxon>
        <taxon>Cyanobacteriota</taxon>
        <taxon>Cyanophyceae</taxon>
        <taxon>Nostocales</taxon>
        <taxon>Cyanomargaritaceae</taxon>
        <taxon>Cyanomargarita</taxon>
    </lineage>
</organism>
<comment type="subcellular location">
    <subcellularLocation>
        <location evidence="1">Membrane</location>
        <topology evidence="1">Multi-pass membrane protein</topology>
    </subcellularLocation>
</comment>
<feature type="transmembrane region" description="Helical" evidence="8">
    <location>
        <begin position="28"/>
        <end position="49"/>
    </location>
</feature>
<dbReference type="GO" id="GO:0005840">
    <property type="term" value="C:ribosome"/>
    <property type="evidence" value="ECO:0007669"/>
    <property type="project" value="UniProtKB-KW"/>
</dbReference>
<keyword evidence="5 8" id="KW-1133">Transmembrane helix</keyword>
<name>A0A951UT99_9CYAN</name>
<evidence type="ECO:0000256" key="7">
    <source>
        <dbReference type="ARBA" id="ARBA00023274"/>
    </source>
</evidence>
<evidence type="ECO:0000256" key="3">
    <source>
        <dbReference type="ARBA" id="ARBA00022692"/>
    </source>
</evidence>
<reference evidence="10" key="2">
    <citation type="journal article" date="2022" name="Microbiol. Resour. Announc.">
        <title>Metagenome Sequencing to Explore Phylogenomics of Terrestrial Cyanobacteria.</title>
        <authorList>
            <person name="Ward R.D."/>
            <person name="Stajich J.E."/>
            <person name="Johansen J.R."/>
            <person name="Huntemann M."/>
            <person name="Clum A."/>
            <person name="Foster B."/>
            <person name="Foster B."/>
            <person name="Roux S."/>
            <person name="Palaniappan K."/>
            <person name="Varghese N."/>
            <person name="Mukherjee S."/>
            <person name="Reddy T.B.K."/>
            <person name="Daum C."/>
            <person name="Copeland A."/>
            <person name="Chen I.A."/>
            <person name="Ivanova N.N."/>
            <person name="Kyrpides N.C."/>
            <person name="Shapiro N."/>
            <person name="Eloe-Fadrosh E.A."/>
            <person name="Pietrasiak N."/>
        </authorList>
    </citation>
    <scope>NUCLEOTIDE SEQUENCE</scope>
    <source>
        <strain evidence="10">GSE-NOS-MK-12-04C</strain>
    </source>
</reference>
<dbReference type="EMBL" id="JAHHGZ010000003">
    <property type="protein sequence ID" value="MBW4666555.1"/>
    <property type="molecule type" value="Genomic_DNA"/>
</dbReference>
<evidence type="ECO:0000256" key="5">
    <source>
        <dbReference type="ARBA" id="ARBA00022989"/>
    </source>
</evidence>
<evidence type="ECO:0000313" key="11">
    <source>
        <dbReference type="Proteomes" id="UP000729701"/>
    </source>
</evidence>
<keyword evidence="6 8" id="KW-0472">Membrane</keyword>
<dbReference type="PROSITE" id="PS01199">
    <property type="entry name" value="RIBOSOMAL_L1"/>
    <property type="match status" value="1"/>
</dbReference>
<dbReference type="InterPro" id="IPR000515">
    <property type="entry name" value="MetI-like"/>
</dbReference>
<keyword evidence="7" id="KW-0687">Ribonucleoprotein</keyword>
<sequence length="88" mass="9133">MRHILASPELGDFFTSLAIGDINLVTGLVWLVIATLLSMVGGAIGGILLAKNDLGYQLSALLGGFLGPAGVLPAMILGLIILTLLRNY</sequence>
<evidence type="ECO:0000313" key="10">
    <source>
        <dbReference type="EMBL" id="MBW4666555.1"/>
    </source>
</evidence>
<gene>
    <name evidence="10" type="ORF">KME60_03705</name>
</gene>
<protein>
    <recommendedName>
        <fullName evidence="9">ABC transmembrane type-1 domain-containing protein</fullName>
    </recommendedName>
</protein>
<evidence type="ECO:0000256" key="4">
    <source>
        <dbReference type="ARBA" id="ARBA00022980"/>
    </source>
</evidence>
<dbReference type="InterPro" id="IPR023673">
    <property type="entry name" value="Ribosomal_uL1_CS"/>
</dbReference>
<proteinExistence type="inferred from homology"/>